<feature type="compositionally biased region" description="Polar residues" evidence="1">
    <location>
        <begin position="101"/>
        <end position="123"/>
    </location>
</feature>
<evidence type="ECO:0000256" key="1">
    <source>
        <dbReference type="SAM" id="MobiDB-lite"/>
    </source>
</evidence>
<proteinExistence type="predicted"/>
<feature type="compositionally biased region" description="Acidic residues" evidence="1">
    <location>
        <begin position="584"/>
        <end position="596"/>
    </location>
</feature>
<name>A0A9P9F1L4_9HYPO</name>
<feature type="compositionally biased region" description="Low complexity" evidence="1">
    <location>
        <begin position="1"/>
        <end position="16"/>
    </location>
</feature>
<feature type="compositionally biased region" description="Basic and acidic residues" evidence="1">
    <location>
        <begin position="572"/>
        <end position="583"/>
    </location>
</feature>
<dbReference type="OrthoDB" id="5106886at2759"/>
<reference evidence="2" key="1">
    <citation type="journal article" date="2021" name="Nat. Commun.">
        <title>Genetic determinants of endophytism in the Arabidopsis root mycobiome.</title>
        <authorList>
            <person name="Mesny F."/>
            <person name="Miyauchi S."/>
            <person name="Thiergart T."/>
            <person name="Pickel B."/>
            <person name="Atanasova L."/>
            <person name="Karlsson M."/>
            <person name="Huettel B."/>
            <person name="Barry K.W."/>
            <person name="Haridas S."/>
            <person name="Chen C."/>
            <person name="Bauer D."/>
            <person name="Andreopoulos W."/>
            <person name="Pangilinan J."/>
            <person name="LaButti K."/>
            <person name="Riley R."/>
            <person name="Lipzen A."/>
            <person name="Clum A."/>
            <person name="Drula E."/>
            <person name="Henrissat B."/>
            <person name="Kohler A."/>
            <person name="Grigoriev I.V."/>
            <person name="Martin F.M."/>
            <person name="Hacquard S."/>
        </authorList>
    </citation>
    <scope>NUCLEOTIDE SEQUENCE</scope>
    <source>
        <strain evidence="2">MPI-CAGE-AT-0021</strain>
    </source>
</reference>
<dbReference type="EMBL" id="JAGMUU010000006">
    <property type="protein sequence ID" value="KAH7150191.1"/>
    <property type="molecule type" value="Genomic_DNA"/>
</dbReference>
<dbReference type="AlphaFoldDB" id="A0A9P9F1L4"/>
<gene>
    <name evidence="2" type="ORF">B0J13DRAFT_285236</name>
</gene>
<dbReference type="Proteomes" id="UP000717696">
    <property type="component" value="Unassembled WGS sequence"/>
</dbReference>
<feature type="region of interest" description="Disordered" evidence="1">
    <location>
        <begin position="1"/>
        <end position="21"/>
    </location>
</feature>
<feature type="region of interest" description="Disordered" evidence="1">
    <location>
        <begin position="55"/>
        <end position="307"/>
    </location>
</feature>
<feature type="compositionally biased region" description="Low complexity" evidence="1">
    <location>
        <begin position="257"/>
        <end position="272"/>
    </location>
</feature>
<evidence type="ECO:0000313" key="3">
    <source>
        <dbReference type="Proteomes" id="UP000717696"/>
    </source>
</evidence>
<protein>
    <submittedName>
        <fullName evidence="2">Uncharacterized protein</fullName>
    </submittedName>
</protein>
<feature type="compositionally biased region" description="Basic and acidic residues" evidence="1">
    <location>
        <begin position="275"/>
        <end position="297"/>
    </location>
</feature>
<feature type="compositionally biased region" description="Basic and acidic residues" evidence="1">
    <location>
        <begin position="233"/>
        <end position="256"/>
    </location>
</feature>
<comment type="caution">
    <text evidence="2">The sequence shown here is derived from an EMBL/GenBank/DDBJ whole genome shotgun (WGS) entry which is preliminary data.</text>
</comment>
<organism evidence="2 3">
    <name type="scientific">Dactylonectria estremocensis</name>
    <dbReference type="NCBI Taxonomy" id="1079267"/>
    <lineage>
        <taxon>Eukaryota</taxon>
        <taxon>Fungi</taxon>
        <taxon>Dikarya</taxon>
        <taxon>Ascomycota</taxon>
        <taxon>Pezizomycotina</taxon>
        <taxon>Sordariomycetes</taxon>
        <taxon>Hypocreomycetidae</taxon>
        <taxon>Hypocreales</taxon>
        <taxon>Nectriaceae</taxon>
        <taxon>Dactylonectria</taxon>
    </lineage>
</organism>
<accession>A0A9P9F1L4</accession>
<feature type="compositionally biased region" description="Basic and acidic residues" evidence="1">
    <location>
        <begin position="157"/>
        <end position="172"/>
    </location>
</feature>
<evidence type="ECO:0000313" key="2">
    <source>
        <dbReference type="EMBL" id="KAH7150191.1"/>
    </source>
</evidence>
<keyword evidence="3" id="KW-1185">Reference proteome</keyword>
<sequence length="596" mass="67166">MKTPQSSGSKKQQQDSIEFTHRPFSDFRASFSLVPSSHDRASSSFSWVDDAFNQMVDTPTPKQPSSDPVPVRLQPPASSMPHRVRVSQSQPTAIIGDSFRDVSSVSPSHTQNTQSTLSNQSAVRGTGAHDDSLARSQGNYRGASLRRGSGRVVETPDGIRRAIEREMRKWNDEDAPESSTQVSLPGSELVETVDEPETPEKEDKKKKRQRKEKEKWNSKSKSPTKAPVAVADETTKESRVCEKDDKKKKQKEKDNSRPPARASVTASSPSSSHKIAKEPELREKQKNSQKKKDKDGQKSPADAPVTASNCCNIAEEVKNREREPLARIINWDEVPHRSQRGDVPPLVVRQPITVEPSSSRLPTTVEKTCILTLCISFWKEYLNLPEALNCTEEPFWTAILQRIEPASRSKFTGWKHLSSSVYAWCEGRRKTLRECVLPPPRDSHRDFDMAIDGWNEIWAQRFTTITKGYFQASIWTAVETKVLSYVQNELYDWINATLEKRRDAIDTRGRDGLCKRNSTGDEYTKTFGHLHDAIKLGGRKAFEVRESEAVMSLMVNIRPGLEKIIRGHMNRENIDGESVREPTPDAEDTDGEVGRS</sequence>
<feature type="region of interest" description="Disordered" evidence="1">
    <location>
        <begin position="572"/>
        <end position="596"/>
    </location>
</feature>